<feature type="compositionally biased region" description="Low complexity" evidence="1">
    <location>
        <begin position="182"/>
        <end position="192"/>
    </location>
</feature>
<reference evidence="2 3" key="1">
    <citation type="submission" date="2018-04" db="EMBL/GenBank/DDBJ databases">
        <authorList>
            <person name="Zhang X."/>
            <person name="Yuan J."/>
            <person name="Li F."/>
            <person name="Xiang J."/>
        </authorList>
    </citation>
    <scope>NUCLEOTIDE SEQUENCE [LARGE SCALE GENOMIC DNA]</scope>
    <source>
        <tissue evidence="2">Muscle</tissue>
    </source>
</reference>
<dbReference type="OrthoDB" id="428974at2759"/>
<evidence type="ECO:0000256" key="1">
    <source>
        <dbReference type="SAM" id="MobiDB-lite"/>
    </source>
</evidence>
<feature type="compositionally biased region" description="Low complexity" evidence="1">
    <location>
        <begin position="245"/>
        <end position="259"/>
    </location>
</feature>
<feature type="compositionally biased region" description="Basic and acidic residues" evidence="1">
    <location>
        <begin position="261"/>
        <end position="273"/>
    </location>
</feature>
<protein>
    <submittedName>
        <fullName evidence="2">Uncharacterized protein</fullName>
    </submittedName>
</protein>
<evidence type="ECO:0000313" key="2">
    <source>
        <dbReference type="EMBL" id="ROT76682.1"/>
    </source>
</evidence>
<dbReference type="Gene3D" id="3.90.190.10">
    <property type="entry name" value="Protein tyrosine phosphatase superfamily"/>
    <property type="match status" value="1"/>
</dbReference>
<dbReference type="Proteomes" id="UP000283509">
    <property type="component" value="Unassembled WGS sequence"/>
</dbReference>
<name>A0A3R7PMD8_PENVA</name>
<evidence type="ECO:0000313" key="3">
    <source>
        <dbReference type="Proteomes" id="UP000283509"/>
    </source>
</evidence>
<dbReference type="InterPro" id="IPR029021">
    <property type="entry name" value="Prot-tyrosine_phosphatase-like"/>
</dbReference>
<reference evidence="2 3" key="2">
    <citation type="submission" date="2019-01" db="EMBL/GenBank/DDBJ databases">
        <title>The decoding of complex shrimp genome reveals the adaptation for benthos swimmer, frequently molting mechanism and breeding impact on genome.</title>
        <authorList>
            <person name="Sun Y."/>
            <person name="Gao Y."/>
            <person name="Yu Y."/>
        </authorList>
    </citation>
    <scope>NUCLEOTIDE SEQUENCE [LARGE SCALE GENOMIC DNA]</scope>
    <source>
        <tissue evidence="2">Muscle</tissue>
    </source>
</reference>
<dbReference type="EMBL" id="QCYY01001622">
    <property type="protein sequence ID" value="ROT76682.1"/>
    <property type="molecule type" value="Genomic_DNA"/>
</dbReference>
<proteinExistence type="predicted"/>
<feature type="compositionally biased region" description="Basic residues" evidence="1">
    <location>
        <begin position="327"/>
        <end position="337"/>
    </location>
</feature>
<feature type="region of interest" description="Disordered" evidence="1">
    <location>
        <begin position="119"/>
        <end position="337"/>
    </location>
</feature>
<sequence length="337" mass="38324">MGPVVDSNPFLQPLRKALKNRKEATIGRRSRLEAVEDLEVLTTRRTNMPVPDRYQEPILYSVREPGRPVEVEKIAADYGYMIQELGIPPDQAIADFNSARGHEQERQNYLANLRRASWLQGTPSTPSTPSAVRKAASSDEERSDAETPTSAPPIRRWSGPQREAGDEGWAPWKGASPKTRYRSSPYSRQPSPHGARRYYDERYQGRVAPQYDPYFYQERGSGVGPHRSMPHWSRRQQQEQAAGVRGPPRQYRGPRPYRSPARREEEFLLKSEEPNTPNGALLATPPSRRDQSSSLPRTPYWPGAADGPRRRAFSPGAEDNVFSPVTPHRRSARWNPY</sequence>
<feature type="compositionally biased region" description="Polar residues" evidence="1">
    <location>
        <begin position="119"/>
        <end position="130"/>
    </location>
</feature>
<gene>
    <name evidence="2" type="ORF">C7M84_004716</name>
</gene>
<accession>A0A3R7PMD8</accession>
<dbReference type="AlphaFoldDB" id="A0A3R7PMD8"/>
<comment type="caution">
    <text evidence="2">The sequence shown here is derived from an EMBL/GenBank/DDBJ whole genome shotgun (WGS) entry which is preliminary data.</text>
</comment>
<organism evidence="2 3">
    <name type="scientific">Penaeus vannamei</name>
    <name type="common">Whiteleg shrimp</name>
    <name type="synonym">Litopenaeus vannamei</name>
    <dbReference type="NCBI Taxonomy" id="6689"/>
    <lineage>
        <taxon>Eukaryota</taxon>
        <taxon>Metazoa</taxon>
        <taxon>Ecdysozoa</taxon>
        <taxon>Arthropoda</taxon>
        <taxon>Crustacea</taxon>
        <taxon>Multicrustacea</taxon>
        <taxon>Malacostraca</taxon>
        <taxon>Eumalacostraca</taxon>
        <taxon>Eucarida</taxon>
        <taxon>Decapoda</taxon>
        <taxon>Dendrobranchiata</taxon>
        <taxon>Penaeoidea</taxon>
        <taxon>Penaeidae</taxon>
        <taxon>Penaeus</taxon>
    </lineage>
</organism>
<keyword evidence="3" id="KW-1185">Reference proteome</keyword>